<dbReference type="Proteomes" id="UP001595871">
    <property type="component" value="Unassembled WGS sequence"/>
</dbReference>
<reference evidence="2" key="1">
    <citation type="journal article" date="2019" name="Int. J. Syst. Evol. Microbiol.">
        <title>The Global Catalogue of Microorganisms (GCM) 10K type strain sequencing project: providing services to taxonomists for standard genome sequencing and annotation.</title>
        <authorList>
            <consortium name="The Broad Institute Genomics Platform"/>
            <consortium name="The Broad Institute Genome Sequencing Center for Infectious Disease"/>
            <person name="Wu L."/>
            <person name="Ma J."/>
        </authorList>
    </citation>
    <scope>NUCLEOTIDE SEQUENCE [LARGE SCALE GENOMIC DNA]</scope>
    <source>
        <strain evidence="2">CCM 3243</strain>
    </source>
</reference>
<accession>A0ABV8N9I8</accession>
<keyword evidence="2" id="KW-1185">Reference proteome</keyword>
<organism evidence="1 2">
    <name type="scientific">Streptomyces flavovirens</name>
    <dbReference type="NCBI Taxonomy" id="52258"/>
    <lineage>
        <taxon>Bacteria</taxon>
        <taxon>Bacillati</taxon>
        <taxon>Actinomycetota</taxon>
        <taxon>Actinomycetes</taxon>
        <taxon>Kitasatosporales</taxon>
        <taxon>Streptomycetaceae</taxon>
        <taxon>Streptomyces</taxon>
    </lineage>
</organism>
<comment type="caution">
    <text evidence="1">The sequence shown here is derived from an EMBL/GenBank/DDBJ whole genome shotgun (WGS) entry which is preliminary data.</text>
</comment>
<evidence type="ECO:0000313" key="2">
    <source>
        <dbReference type="Proteomes" id="UP001595871"/>
    </source>
</evidence>
<name>A0ABV8N9I8_9ACTN</name>
<gene>
    <name evidence="1" type="ORF">ACFO3R_24885</name>
</gene>
<dbReference type="RefSeq" id="WP_200696879.1">
    <property type="nucleotide sequence ID" value="NZ_BAAAYA010000008.1"/>
</dbReference>
<evidence type="ECO:0000313" key="1">
    <source>
        <dbReference type="EMBL" id="MFC4189598.1"/>
    </source>
</evidence>
<sequence length="55" mass="6373">MADDLHTRYMDATTTWRTHRAGCTTCQHTTPCKTGAPLNERFTRLQDAYLNRRST</sequence>
<protein>
    <submittedName>
        <fullName evidence="1">Uncharacterized protein</fullName>
    </submittedName>
</protein>
<proteinExistence type="predicted"/>
<dbReference type="EMBL" id="JBHSCF010000043">
    <property type="protein sequence ID" value="MFC4189598.1"/>
    <property type="molecule type" value="Genomic_DNA"/>
</dbReference>